<dbReference type="InterPro" id="IPR010239">
    <property type="entry name" value="CHP02001"/>
</dbReference>
<keyword evidence="3" id="KW-1185">Reference proteome</keyword>
<gene>
    <name evidence="2" type="ORF">J2T57_003940</name>
</gene>
<keyword evidence="1" id="KW-0732">Signal</keyword>
<comment type="caution">
    <text evidence="2">The sequence shown here is derived from an EMBL/GenBank/DDBJ whole genome shotgun (WGS) entry which is preliminary data.</text>
</comment>
<accession>A0AAE3GAJ9</accession>
<name>A0AAE3GAJ9_9GAMM</name>
<dbReference type="RefSeq" id="WP_253483857.1">
    <property type="nucleotide sequence ID" value="NZ_JALJXV010000011.1"/>
</dbReference>
<evidence type="ECO:0000256" key="1">
    <source>
        <dbReference type="SAM" id="SignalP"/>
    </source>
</evidence>
<evidence type="ECO:0000313" key="2">
    <source>
        <dbReference type="EMBL" id="MCP1676767.1"/>
    </source>
</evidence>
<sequence>MKKTLAVVASASVLVATSAVSANELGYGFSWGGDFGVTSNDIFQGQSETGGRPAIFGGFEIEHESGFYLGNANLSLFGGKEDPSYLEMEVYGGYGFDVTDALSLDLGVSHFFFPAAGGRAEFTELYAGVGYSFGDLDTGFTVLYELDDGEYLEYILGSGYSMPFNTFAFAELAYVDFDDSDATDFTYWLLGVGVSYAGLDFSVSYGDNDLSRREGGDGEQFAFTISTEF</sequence>
<protein>
    <submittedName>
        <fullName evidence="2">Uncharacterized protein (TIGR02001 family)</fullName>
    </submittedName>
</protein>
<dbReference type="NCBIfam" id="TIGR02001">
    <property type="entry name" value="gcw_chp"/>
    <property type="match status" value="1"/>
</dbReference>
<organism evidence="2 3">
    <name type="scientific">Natronocella acetinitrilica</name>
    <dbReference type="NCBI Taxonomy" id="414046"/>
    <lineage>
        <taxon>Bacteria</taxon>
        <taxon>Pseudomonadati</taxon>
        <taxon>Pseudomonadota</taxon>
        <taxon>Gammaproteobacteria</taxon>
        <taxon>Chromatiales</taxon>
        <taxon>Ectothiorhodospiraceae</taxon>
        <taxon>Natronocella</taxon>
    </lineage>
</organism>
<dbReference type="Proteomes" id="UP001205843">
    <property type="component" value="Unassembled WGS sequence"/>
</dbReference>
<feature type="signal peptide" evidence="1">
    <location>
        <begin position="1"/>
        <end position="22"/>
    </location>
</feature>
<dbReference type="AlphaFoldDB" id="A0AAE3GAJ9"/>
<dbReference type="Pfam" id="PF09694">
    <property type="entry name" value="Gcw_chp"/>
    <property type="match status" value="1"/>
</dbReference>
<dbReference type="EMBL" id="JALJXV010000011">
    <property type="protein sequence ID" value="MCP1676767.1"/>
    <property type="molecule type" value="Genomic_DNA"/>
</dbReference>
<proteinExistence type="predicted"/>
<evidence type="ECO:0000313" key="3">
    <source>
        <dbReference type="Proteomes" id="UP001205843"/>
    </source>
</evidence>
<reference evidence="2" key="1">
    <citation type="submission" date="2022-03" db="EMBL/GenBank/DDBJ databases">
        <title>Genomic Encyclopedia of Type Strains, Phase III (KMG-III): the genomes of soil and plant-associated and newly described type strains.</title>
        <authorList>
            <person name="Whitman W."/>
        </authorList>
    </citation>
    <scope>NUCLEOTIDE SEQUENCE</scope>
    <source>
        <strain evidence="2">ANL 6-2</strain>
    </source>
</reference>
<feature type="chain" id="PRO_5042043203" evidence="1">
    <location>
        <begin position="23"/>
        <end position="229"/>
    </location>
</feature>